<comment type="caution">
    <text evidence="2">The sequence shown here is derived from an EMBL/GenBank/DDBJ whole genome shotgun (WGS) entry which is preliminary data.</text>
</comment>
<organism evidence="2 3">
    <name type="scientific">Dovyalis caffra</name>
    <dbReference type="NCBI Taxonomy" id="77055"/>
    <lineage>
        <taxon>Eukaryota</taxon>
        <taxon>Viridiplantae</taxon>
        <taxon>Streptophyta</taxon>
        <taxon>Embryophyta</taxon>
        <taxon>Tracheophyta</taxon>
        <taxon>Spermatophyta</taxon>
        <taxon>Magnoliopsida</taxon>
        <taxon>eudicotyledons</taxon>
        <taxon>Gunneridae</taxon>
        <taxon>Pentapetalae</taxon>
        <taxon>rosids</taxon>
        <taxon>fabids</taxon>
        <taxon>Malpighiales</taxon>
        <taxon>Salicaceae</taxon>
        <taxon>Flacourtieae</taxon>
        <taxon>Dovyalis</taxon>
    </lineage>
</organism>
<sequence length="65" mass="6904">MKGTEVVGGERVGLKEKKEMDGTSAGGGDEVLILDAAEYAMGQGKSASEGTEWRRLLSRFSVIDV</sequence>
<feature type="compositionally biased region" description="Basic and acidic residues" evidence="1">
    <location>
        <begin position="12"/>
        <end position="21"/>
    </location>
</feature>
<protein>
    <submittedName>
        <fullName evidence="2">Uncharacterized protein</fullName>
    </submittedName>
</protein>
<dbReference type="Proteomes" id="UP001314170">
    <property type="component" value="Unassembled WGS sequence"/>
</dbReference>
<evidence type="ECO:0000313" key="2">
    <source>
        <dbReference type="EMBL" id="CAK7344833.1"/>
    </source>
</evidence>
<evidence type="ECO:0000256" key="1">
    <source>
        <dbReference type="SAM" id="MobiDB-lite"/>
    </source>
</evidence>
<gene>
    <name evidence="2" type="ORF">DCAF_LOCUS17970</name>
</gene>
<feature type="region of interest" description="Disordered" evidence="1">
    <location>
        <begin position="1"/>
        <end position="27"/>
    </location>
</feature>
<dbReference type="AlphaFoldDB" id="A0AAV1S379"/>
<keyword evidence="3" id="KW-1185">Reference proteome</keyword>
<proteinExistence type="predicted"/>
<dbReference type="EMBL" id="CAWUPB010001165">
    <property type="protein sequence ID" value="CAK7344833.1"/>
    <property type="molecule type" value="Genomic_DNA"/>
</dbReference>
<accession>A0AAV1S379</accession>
<reference evidence="2 3" key="1">
    <citation type="submission" date="2024-01" db="EMBL/GenBank/DDBJ databases">
        <authorList>
            <person name="Waweru B."/>
        </authorList>
    </citation>
    <scope>NUCLEOTIDE SEQUENCE [LARGE SCALE GENOMIC DNA]</scope>
</reference>
<evidence type="ECO:0000313" key="3">
    <source>
        <dbReference type="Proteomes" id="UP001314170"/>
    </source>
</evidence>
<name>A0AAV1S379_9ROSI</name>